<evidence type="ECO:0000313" key="2">
    <source>
        <dbReference type="EnsemblProtists" id="HpaP804896"/>
    </source>
</evidence>
<dbReference type="EMBL" id="JH598187">
    <property type="status" value="NOT_ANNOTATED_CDS"/>
    <property type="molecule type" value="Genomic_DNA"/>
</dbReference>
<sequence>MGRRLRPINTPNSPESPWSKRRSLNRRLARDQSLRAKRASSLISTAQRVKLLVTLRKLNAELCKAQLCILRSLKVKLLTNVRKLNVEHVKSHLSAYPKSLFG</sequence>
<dbReference type="VEuPathDB" id="FungiDB:HpaG804896"/>
<dbReference type="AlphaFoldDB" id="M4BF28"/>
<dbReference type="Proteomes" id="UP000011713">
    <property type="component" value="Unassembled WGS sequence"/>
</dbReference>
<organism evidence="2 3">
    <name type="scientific">Hyaloperonospora arabidopsidis (strain Emoy2)</name>
    <name type="common">Downy mildew agent</name>
    <name type="synonym">Peronospora arabidopsidis</name>
    <dbReference type="NCBI Taxonomy" id="559515"/>
    <lineage>
        <taxon>Eukaryota</taxon>
        <taxon>Sar</taxon>
        <taxon>Stramenopiles</taxon>
        <taxon>Oomycota</taxon>
        <taxon>Peronosporomycetes</taxon>
        <taxon>Peronosporales</taxon>
        <taxon>Peronosporaceae</taxon>
        <taxon>Hyaloperonospora</taxon>
    </lineage>
</organism>
<feature type="region of interest" description="Disordered" evidence="1">
    <location>
        <begin position="1"/>
        <end position="24"/>
    </location>
</feature>
<accession>M4BF28</accession>
<reference evidence="2" key="2">
    <citation type="submission" date="2015-06" db="UniProtKB">
        <authorList>
            <consortium name="EnsemblProtists"/>
        </authorList>
    </citation>
    <scope>IDENTIFICATION</scope>
    <source>
        <strain evidence="2">Emoy2</strain>
    </source>
</reference>
<protein>
    <submittedName>
        <fullName evidence="2">Uncharacterized protein</fullName>
    </submittedName>
</protein>
<dbReference type="EnsemblProtists" id="HpaT804896">
    <property type="protein sequence ID" value="HpaP804896"/>
    <property type="gene ID" value="HpaG804896"/>
</dbReference>
<keyword evidence="3" id="KW-1185">Reference proteome</keyword>
<evidence type="ECO:0000256" key="1">
    <source>
        <dbReference type="SAM" id="MobiDB-lite"/>
    </source>
</evidence>
<name>M4BF28_HYAAE</name>
<evidence type="ECO:0000313" key="3">
    <source>
        <dbReference type="Proteomes" id="UP000011713"/>
    </source>
</evidence>
<reference evidence="3" key="1">
    <citation type="journal article" date="2010" name="Science">
        <title>Signatures of adaptation to obligate biotrophy in the Hyaloperonospora arabidopsidis genome.</title>
        <authorList>
            <person name="Baxter L."/>
            <person name="Tripathy S."/>
            <person name="Ishaque N."/>
            <person name="Boot N."/>
            <person name="Cabral A."/>
            <person name="Kemen E."/>
            <person name="Thines M."/>
            <person name="Ah-Fong A."/>
            <person name="Anderson R."/>
            <person name="Badejoko W."/>
            <person name="Bittner-Eddy P."/>
            <person name="Boore J.L."/>
            <person name="Chibucos M.C."/>
            <person name="Coates M."/>
            <person name="Dehal P."/>
            <person name="Delehaunty K."/>
            <person name="Dong S."/>
            <person name="Downton P."/>
            <person name="Dumas B."/>
            <person name="Fabro G."/>
            <person name="Fronick C."/>
            <person name="Fuerstenberg S.I."/>
            <person name="Fulton L."/>
            <person name="Gaulin E."/>
            <person name="Govers F."/>
            <person name="Hughes L."/>
            <person name="Humphray S."/>
            <person name="Jiang R.H."/>
            <person name="Judelson H."/>
            <person name="Kamoun S."/>
            <person name="Kyung K."/>
            <person name="Meijer H."/>
            <person name="Minx P."/>
            <person name="Morris P."/>
            <person name="Nelson J."/>
            <person name="Phuntumart V."/>
            <person name="Qutob D."/>
            <person name="Rehmany A."/>
            <person name="Rougon-Cardoso A."/>
            <person name="Ryden P."/>
            <person name="Torto-Alalibo T."/>
            <person name="Studholme D."/>
            <person name="Wang Y."/>
            <person name="Win J."/>
            <person name="Wood J."/>
            <person name="Clifton S.W."/>
            <person name="Rogers J."/>
            <person name="Van den Ackerveken G."/>
            <person name="Jones J.D."/>
            <person name="McDowell J.M."/>
            <person name="Beynon J."/>
            <person name="Tyler B.M."/>
        </authorList>
    </citation>
    <scope>NUCLEOTIDE SEQUENCE [LARGE SCALE GENOMIC DNA]</scope>
    <source>
        <strain evidence="3">Emoy2</strain>
    </source>
</reference>
<dbReference type="HOGENOM" id="CLU_2282854_0_0_1"/>
<dbReference type="InParanoid" id="M4BF28"/>
<proteinExistence type="predicted"/>